<dbReference type="RefSeq" id="WP_089951314.1">
    <property type="nucleotide sequence ID" value="NZ_FOFR01000005.1"/>
</dbReference>
<reference evidence="3" key="1">
    <citation type="submission" date="2016-10" db="EMBL/GenBank/DDBJ databases">
        <authorList>
            <person name="Varghese N."/>
            <person name="Submissions S."/>
        </authorList>
    </citation>
    <scope>NUCLEOTIDE SEQUENCE [LARGE SCALE GENOMIC DNA]</scope>
    <source>
        <strain evidence="3">CGMCC 4.3525</strain>
    </source>
</reference>
<dbReference type="Pfam" id="PF03235">
    <property type="entry name" value="GmrSD_N"/>
    <property type="match status" value="1"/>
</dbReference>
<evidence type="ECO:0000313" key="2">
    <source>
        <dbReference type="EMBL" id="SEQ82327.1"/>
    </source>
</evidence>
<proteinExistence type="predicted"/>
<name>A0A1H9J6D6_9PSEU</name>
<dbReference type="Proteomes" id="UP000199352">
    <property type="component" value="Unassembled WGS sequence"/>
</dbReference>
<feature type="domain" description="GmrSD restriction endonucleases N-terminal" evidence="1">
    <location>
        <begin position="13"/>
        <end position="255"/>
    </location>
</feature>
<dbReference type="EMBL" id="FOFR01000005">
    <property type="protein sequence ID" value="SEQ82327.1"/>
    <property type="molecule type" value="Genomic_DNA"/>
</dbReference>
<keyword evidence="3" id="KW-1185">Reference proteome</keyword>
<accession>A0A1H9J6D6</accession>
<gene>
    <name evidence="2" type="ORF">SAMN05216188_105230</name>
</gene>
<evidence type="ECO:0000259" key="1">
    <source>
        <dbReference type="Pfam" id="PF03235"/>
    </source>
</evidence>
<dbReference type="PANTHER" id="PTHR37292">
    <property type="entry name" value="VNG6097C"/>
    <property type="match status" value="1"/>
</dbReference>
<evidence type="ECO:0000313" key="3">
    <source>
        <dbReference type="Proteomes" id="UP000199352"/>
    </source>
</evidence>
<dbReference type="InterPro" id="IPR004919">
    <property type="entry name" value="GmrSD_N"/>
</dbReference>
<dbReference type="PANTHER" id="PTHR37292:SF2">
    <property type="entry name" value="DUF262 DOMAIN-CONTAINING PROTEIN"/>
    <property type="match status" value="1"/>
</dbReference>
<sequence>MGVEAFGIEKEFLKDLLTQVDKGEAKLPEFQRGWVWPDRNIASLIASISLGYPAGTVMMLKHGGDVRFKTRAVEGAPASTSTPDRLILDGQQRLTSLYQSLFRNEPVETHDSRGKAVRGWFYIDMHKALLGDAEREEAVVFVPESKVRVDFRGQALLDLSTPALEYSERMFPCTSVFNSMQWMMGFVQHSPEQQGDNLQLWSHFHEAVVKRFEQYQLPVIELGKSTPRQAVCQVFEKVNTGGVTLTVFELLTATFAADDFDLRQDWVDRQAQWTGGKYPILAEVANTDFLQAVTLLGTYERHRAAIESGRDESTAPRIGCRRTDMLNLTLAEYRKWAPTVTAGLKTAAQFLHSQRIFDTRFLPYGSQLIPLSAAFALLGTKADTVGAREKISRWYWSGVFGELYGGTTETRFARDLPELVAWVTGDGTEPRTVQEAQFFSSRLRTLRTRGSAAYKGLYSLLLQNGPVDWGTGSDMSDENYFDNAVDIHHVFPKAWCEKQGIPPTDYNSILNKTPLTARTNRIIGGRAPSAYLRGLARSAETTPEQVDLNVRSHKISPDALRADDFRTAMTARETALLALITSAMGKDVQIDTDTN</sequence>
<organism evidence="2 3">
    <name type="scientific">Lentzea xinjiangensis</name>
    <dbReference type="NCBI Taxonomy" id="402600"/>
    <lineage>
        <taxon>Bacteria</taxon>
        <taxon>Bacillati</taxon>
        <taxon>Actinomycetota</taxon>
        <taxon>Actinomycetes</taxon>
        <taxon>Pseudonocardiales</taxon>
        <taxon>Pseudonocardiaceae</taxon>
        <taxon>Lentzea</taxon>
    </lineage>
</organism>
<dbReference type="AlphaFoldDB" id="A0A1H9J6D6"/>
<dbReference type="STRING" id="402600.SAMN05216188_105230"/>
<dbReference type="OrthoDB" id="9787127at2"/>
<protein>
    <recommendedName>
        <fullName evidence="1">GmrSD restriction endonucleases N-terminal domain-containing protein</fullName>
    </recommendedName>
</protein>